<feature type="chain" id="PRO_5045099208" evidence="1">
    <location>
        <begin position="19"/>
        <end position="67"/>
    </location>
</feature>
<keyword evidence="1" id="KW-0732">Signal</keyword>
<reference evidence="2 3" key="1">
    <citation type="submission" date="2021-06" db="EMBL/GenBank/DDBJ databases">
        <authorList>
            <person name="Palmer J.M."/>
        </authorList>
    </citation>
    <scope>NUCLEOTIDE SEQUENCE [LARGE SCALE GENOMIC DNA]</scope>
    <source>
        <strain evidence="2 3">XC_2019</strain>
        <tissue evidence="2">Muscle</tissue>
    </source>
</reference>
<organism evidence="2 3">
    <name type="scientific">Xenoophorus captivus</name>
    <dbReference type="NCBI Taxonomy" id="1517983"/>
    <lineage>
        <taxon>Eukaryota</taxon>
        <taxon>Metazoa</taxon>
        <taxon>Chordata</taxon>
        <taxon>Craniata</taxon>
        <taxon>Vertebrata</taxon>
        <taxon>Euteleostomi</taxon>
        <taxon>Actinopterygii</taxon>
        <taxon>Neopterygii</taxon>
        <taxon>Teleostei</taxon>
        <taxon>Neoteleostei</taxon>
        <taxon>Acanthomorphata</taxon>
        <taxon>Ovalentaria</taxon>
        <taxon>Atherinomorphae</taxon>
        <taxon>Cyprinodontiformes</taxon>
        <taxon>Goodeidae</taxon>
        <taxon>Xenoophorus</taxon>
    </lineage>
</organism>
<keyword evidence="3" id="KW-1185">Reference proteome</keyword>
<protein>
    <submittedName>
        <fullName evidence="2">Uncharacterized protein</fullName>
    </submittedName>
</protein>
<evidence type="ECO:0000313" key="2">
    <source>
        <dbReference type="EMBL" id="MEQ2200644.1"/>
    </source>
</evidence>
<sequence length="67" mass="7870">RPLQQVLLVFHSVRVSWAAARRFLFMQVLLAGSRPLHRSISSPCDRSQQINRWHGISDWLKCHQPHN</sequence>
<feature type="signal peptide" evidence="1">
    <location>
        <begin position="1"/>
        <end position="18"/>
    </location>
</feature>
<evidence type="ECO:0000256" key="1">
    <source>
        <dbReference type="SAM" id="SignalP"/>
    </source>
</evidence>
<dbReference type="Proteomes" id="UP001434883">
    <property type="component" value="Unassembled WGS sequence"/>
</dbReference>
<proteinExistence type="predicted"/>
<dbReference type="EMBL" id="JAHRIN010026314">
    <property type="protein sequence ID" value="MEQ2200644.1"/>
    <property type="molecule type" value="Genomic_DNA"/>
</dbReference>
<name>A0ABV0QXR6_9TELE</name>
<evidence type="ECO:0000313" key="3">
    <source>
        <dbReference type="Proteomes" id="UP001434883"/>
    </source>
</evidence>
<comment type="caution">
    <text evidence="2">The sequence shown here is derived from an EMBL/GenBank/DDBJ whole genome shotgun (WGS) entry which is preliminary data.</text>
</comment>
<accession>A0ABV0QXR6</accession>
<feature type="non-terminal residue" evidence="2">
    <location>
        <position position="1"/>
    </location>
</feature>
<gene>
    <name evidence="2" type="ORF">XENOCAPTIV_001149</name>
</gene>